<evidence type="ECO:0000313" key="3">
    <source>
        <dbReference type="Proteomes" id="UP001500064"/>
    </source>
</evidence>
<accession>A0ABP4T2Q7</accession>
<name>A0ABP4T2Q7_9ACTN</name>
<dbReference type="EMBL" id="BAAAMU010000123">
    <property type="protein sequence ID" value="GAA1681064.1"/>
    <property type="molecule type" value="Genomic_DNA"/>
</dbReference>
<sequence length="107" mass="12086">MIRARRPQTAEPDPPEPVFEWVPYTPIGSALRITHTSCCGRYEFACEGGRFFVLRPVAGGSYEETGRGLYRHALTIYTALVEHHRAEHRHRVRRPGSDVAPPEAQST</sequence>
<protein>
    <submittedName>
        <fullName evidence="2">Uncharacterized protein</fullName>
    </submittedName>
</protein>
<reference evidence="3" key="1">
    <citation type="journal article" date="2019" name="Int. J. Syst. Evol. Microbiol.">
        <title>The Global Catalogue of Microorganisms (GCM) 10K type strain sequencing project: providing services to taxonomists for standard genome sequencing and annotation.</title>
        <authorList>
            <consortium name="The Broad Institute Genomics Platform"/>
            <consortium name="The Broad Institute Genome Sequencing Center for Infectious Disease"/>
            <person name="Wu L."/>
            <person name="Ma J."/>
        </authorList>
    </citation>
    <scope>NUCLEOTIDE SEQUENCE [LARGE SCALE GENOMIC DNA]</scope>
    <source>
        <strain evidence="3">JCM 13929</strain>
    </source>
</reference>
<dbReference type="Proteomes" id="UP001500064">
    <property type="component" value="Unassembled WGS sequence"/>
</dbReference>
<comment type="caution">
    <text evidence="2">The sequence shown here is derived from an EMBL/GenBank/DDBJ whole genome shotgun (WGS) entry which is preliminary data.</text>
</comment>
<feature type="region of interest" description="Disordered" evidence="1">
    <location>
        <begin position="87"/>
        <end position="107"/>
    </location>
</feature>
<evidence type="ECO:0000313" key="2">
    <source>
        <dbReference type="EMBL" id="GAA1681064.1"/>
    </source>
</evidence>
<proteinExistence type="predicted"/>
<organism evidence="2 3">
    <name type="scientific">Nonomuraea maheshkhaliensis</name>
    <dbReference type="NCBI Taxonomy" id="419590"/>
    <lineage>
        <taxon>Bacteria</taxon>
        <taxon>Bacillati</taxon>
        <taxon>Actinomycetota</taxon>
        <taxon>Actinomycetes</taxon>
        <taxon>Streptosporangiales</taxon>
        <taxon>Streptosporangiaceae</taxon>
        <taxon>Nonomuraea</taxon>
    </lineage>
</organism>
<gene>
    <name evidence="2" type="ORF">GCM10009733_092250</name>
</gene>
<keyword evidence="3" id="KW-1185">Reference proteome</keyword>
<evidence type="ECO:0000256" key="1">
    <source>
        <dbReference type="SAM" id="MobiDB-lite"/>
    </source>
</evidence>